<dbReference type="EMBL" id="RSEO01000004">
    <property type="protein sequence ID" value="RXQ36882.1"/>
    <property type="molecule type" value="Genomic_DNA"/>
</dbReference>
<dbReference type="Proteomes" id="UP000290660">
    <property type="component" value="Unassembled WGS sequence"/>
</dbReference>
<dbReference type="AlphaFoldDB" id="A0A3V8I0N8"/>
<proteinExistence type="predicted"/>
<comment type="caution">
    <text evidence="1">The sequence shown here is derived from an EMBL/GenBank/DDBJ whole genome shotgun (WGS) entry which is preliminary data.</text>
</comment>
<sequence>MDRLIREMSYLLTKKRFMELQEHAHEIAMSSSDYPECFGLIIDAINEFLEDLPENLQYHEKPLMHYMVMRSLTLWDAGEKLTNVQWTHPGWSGTAEKGDTIQ</sequence>
<name>A0A3V8I0N8_SALER</name>
<evidence type="ECO:0000313" key="2">
    <source>
        <dbReference type="Proteomes" id="UP000290660"/>
    </source>
</evidence>
<evidence type="ECO:0000313" key="1">
    <source>
        <dbReference type="EMBL" id="RXQ36882.1"/>
    </source>
</evidence>
<gene>
    <name evidence="1" type="ORF">EI538_06130</name>
</gene>
<dbReference type="RefSeq" id="WP_127174412.1">
    <property type="nucleotide sequence ID" value="NZ_JASMSH010000007.1"/>
</dbReference>
<protein>
    <submittedName>
        <fullName evidence="1">Uncharacterized protein</fullName>
    </submittedName>
</protein>
<organism evidence="1 2">
    <name type="scientific">Salmonella enterica</name>
    <name type="common">Salmonella choleraesuis</name>
    <dbReference type="NCBI Taxonomy" id="28901"/>
    <lineage>
        <taxon>Bacteria</taxon>
        <taxon>Pseudomonadati</taxon>
        <taxon>Pseudomonadota</taxon>
        <taxon>Gammaproteobacteria</taxon>
        <taxon>Enterobacterales</taxon>
        <taxon>Enterobacteriaceae</taxon>
        <taxon>Salmonella</taxon>
    </lineage>
</organism>
<reference evidence="1 2" key="1">
    <citation type="submission" date="2018-12" db="EMBL/GenBank/DDBJ databases">
        <title>Identification of serotype of rogose Salmonella by whole genome sequencing.</title>
        <authorList>
            <person name="Sacchi C.T."/>
            <person name="Goncalves C.R."/>
            <person name="Tiba-Casas M.R."/>
        </authorList>
    </citation>
    <scope>NUCLEOTIDE SEQUENCE [LARGE SCALE GENOMIC DNA]</scope>
    <source>
        <strain evidence="1 2">169_17</strain>
    </source>
</reference>
<accession>A0A3V8I0N8</accession>